<gene>
    <name evidence="2" type="ORF">Psuf_000910</name>
</gene>
<accession>A0A6F8Y9X0</accession>
<dbReference type="Gene3D" id="3.40.47.10">
    <property type="match status" value="1"/>
</dbReference>
<feature type="domain" description="Thiolase C-terminal" evidence="1">
    <location>
        <begin position="245"/>
        <end position="387"/>
    </location>
</feature>
<evidence type="ECO:0000313" key="2">
    <source>
        <dbReference type="EMBL" id="BCB82778.1"/>
    </source>
</evidence>
<evidence type="ECO:0000313" key="3">
    <source>
        <dbReference type="Proteomes" id="UP000503011"/>
    </source>
</evidence>
<dbReference type="InterPro" id="IPR016039">
    <property type="entry name" value="Thiolase-like"/>
</dbReference>
<dbReference type="GO" id="GO:0016747">
    <property type="term" value="F:acyltransferase activity, transferring groups other than amino-acyl groups"/>
    <property type="evidence" value="ECO:0007669"/>
    <property type="project" value="InterPro"/>
</dbReference>
<dbReference type="SUPFAM" id="SSF53901">
    <property type="entry name" value="Thiolase-like"/>
    <property type="match status" value="2"/>
</dbReference>
<dbReference type="InterPro" id="IPR055140">
    <property type="entry name" value="Thiolase_C_2"/>
</dbReference>
<protein>
    <recommendedName>
        <fullName evidence="1">Thiolase C-terminal domain-containing protein</fullName>
    </recommendedName>
</protein>
<dbReference type="Pfam" id="PF22691">
    <property type="entry name" value="Thiolase_C_1"/>
    <property type="match status" value="1"/>
</dbReference>
<dbReference type="KEGG" id="psuu:Psuf_000910"/>
<name>A0A6F8Y9X0_9ACTN</name>
<keyword evidence="3" id="KW-1185">Reference proteome</keyword>
<evidence type="ECO:0000259" key="1">
    <source>
        <dbReference type="Pfam" id="PF22691"/>
    </source>
</evidence>
<organism evidence="2 3">
    <name type="scientific">Phytohabitans suffuscus</name>
    <dbReference type="NCBI Taxonomy" id="624315"/>
    <lineage>
        <taxon>Bacteria</taxon>
        <taxon>Bacillati</taxon>
        <taxon>Actinomycetota</taxon>
        <taxon>Actinomycetes</taxon>
        <taxon>Micromonosporales</taxon>
        <taxon>Micromonosporaceae</taxon>
    </lineage>
</organism>
<dbReference type="RefSeq" id="WP_173152514.1">
    <property type="nucleotide sequence ID" value="NZ_AP022871.1"/>
</dbReference>
<sequence length="390" mass="40745">MAHEDRTPVICGIGLSDYPKAPHLDARGHQAQALQRALADSGVRKQDIDGLAVAESWIPGVPGADLPETAELLGIDAKWLDGTYTGGSAYEFQLQHAEAAIREGLAHTIVLCYGSDLLTRLGRSLGTGYGRPPIGAQQYEAPYGNPTVAAYAMAARRHMHQYGTTAEQLAQIAVGVREYAAFNPNAMYRDPITVDDVLGSRMVADPLHLLDCCAITDGGGAVIVTTEERARDLRQPPVYILGTAARQTHWSVSQAPDLTTTAGALAGPDAFARAGLAPKDVDMVMLYDSFTITCLLLLESLGFCAPGEGGAFVEAGNLRKGGALPMNTDGGGLSACHPGLRGIFLLIEATRQLRGAAGDVQVPGCEVALAAGSGGWLSTIGVSILGRSAA</sequence>
<dbReference type="CDD" id="cd00829">
    <property type="entry name" value="SCP-x_thiolase"/>
    <property type="match status" value="1"/>
</dbReference>
<reference evidence="2 3" key="2">
    <citation type="submission" date="2020-03" db="EMBL/GenBank/DDBJ databases">
        <authorList>
            <person name="Ichikawa N."/>
            <person name="Kimura A."/>
            <person name="Kitahashi Y."/>
            <person name="Uohara A."/>
        </authorList>
    </citation>
    <scope>NUCLEOTIDE SEQUENCE [LARGE SCALE GENOMIC DNA]</scope>
    <source>
        <strain evidence="2 3">NBRC 105367</strain>
    </source>
</reference>
<dbReference type="AlphaFoldDB" id="A0A6F8Y9X0"/>
<dbReference type="NCBIfam" id="NF004811">
    <property type="entry name" value="PRK06158.1"/>
    <property type="match status" value="1"/>
</dbReference>
<dbReference type="PANTHER" id="PTHR42870">
    <property type="entry name" value="ACETYL-COA C-ACETYLTRANSFERASE"/>
    <property type="match status" value="1"/>
</dbReference>
<dbReference type="EMBL" id="AP022871">
    <property type="protein sequence ID" value="BCB82778.1"/>
    <property type="molecule type" value="Genomic_DNA"/>
</dbReference>
<dbReference type="InterPro" id="IPR002155">
    <property type="entry name" value="Thiolase"/>
</dbReference>
<reference evidence="2 3" key="1">
    <citation type="submission" date="2020-03" db="EMBL/GenBank/DDBJ databases">
        <title>Whole genome shotgun sequence of Phytohabitans suffuscus NBRC 105367.</title>
        <authorList>
            <person name="Komaki H."/>
            <person name="Tamura T."/>
        </authorList>
    </citation>
    <scope>NUCLEOTIDE SEQUENCE [LARGE SCALE GENOMIC DNA]</scope>
    <source>
        <strain evidence="2 3">NBRC 105367</strain>
    </source>
</reference>
<dbReference type="PANTHER" id="PTHR42870:SF1">
    <property type="entry name" value="NON-SPECIFIC LIPID-TRANSFER PROTEIN-LIKE 2"/>
    <property type="match status" value="1"/>
</dbReference>
<dbReference type="Proteomes" id="UP000503011">
    <property type="component" value="Chromosome"/>
</dbReference>
<proteinExistence type="predicted"/>
<dbReference type="PIRSF" id="PIRSF000429">
    <property type="entry name" value="Ac-CoA_Ac_transf"/>
    <property type="match status" value="1"/>
</dbReference>